<keyword evidence="5" id="KW-1185">Reference proteome</keyword>
<evidence type="ECO:0000256" key="1">
    <source>
        <dbReference type="SAM" id="MobiDB-lite"/>
    </source>
</evidence>
<dbReference type="SUPFAM" id="SSF52283">
    <property type="entry name" value="Formate/glycerate dehydrogenase catalytic domain-like"/>
    <property type="match status" value="1"/>
</dbReference>
<organism evidence="3 4">
    <name type="scientific">Purpureocillium lilacinum</name>
    <name type="common">Paecilomyces lilacinus</name>
    <dbReference type="NCBI Taxonomy" id="33203"/>
    <lineage>
        <taxon>Eukaryota</taxon>
        <taxon>Fungi</taxon>
        <taxon>Dikarya</taxon>
        <taxon>Ascomycota</taxon>
        <taxon>Pezizomycotina</taxon>
        <taxon>Sordariomycetes</taxon>
        <taxon>Hypocreomycetidae</taxon>
        <taxon>Hypocreales</taxon>
        <taxon>Ophiocordycipitaceae</taxon>
        <taxon>Purpureocillium</taxon>
    </lineage>
</organism>
<reference evidence="3 4" key="2">
    <citation type="journal article" date="2016" name="Front. Microbiol.">
        <title>Genome and transcriptome sequences reveal the specific parasitism of the nematophagous Purpureocillium lilacinum 36-1.</title>
        <authorList>
            <person name="Xie J."/>
            <person name="Li S."/>
            <person name="Mo C."/>
            <person name="Xiao X."/>
            <person name="Peng D."/>
            <person name="Wang G."/>
            <person name="Xiao Y."/>
        </authorList>
    </citation>
    <scope>NUCLEOTIDE SEQUENCE [LARGE SCALE GENOMIC DNA]</scope>
    <source>
        <strain evidence="3 4">36-1</strain>
    </source>
</reference>
<reference evidence="3" key="1">
    <citation type="submission" date="2015-05" db="EMBL/GenBank/DDBJ databases">
        <authorList>
            <person name="Wang D.B."/>
            <person name="Wang M."/>
        </authorList>
    </citation>
    <scope>NUCLEOTIDE SEQUENCE</scope>
    <source>
        <strain evidence="3">36-1</strain>
    </source>
</reference>
<gene>
    <name evidence="3" type="ORF">PCL_12271</name>
    <name evidence="2" type="ORF">Purlil1_5210</name>
</gene>
<dbReference type="AlphaFoldDB" id="A0A2U3E8S3"/>
<reference evidence="2 5" key="4">
    <citation type="journal article" date="2024" name="Microbiol. Resour. Announc.">
        <title>Genome annotations for the ascomycete fungi Trichoderma harzianum, Trichoderma aggressivum, and Purpureocillium lilacinum.</title>
        <authorList>
            <person name="Beijen E.P.W."/>
            <person name="Ohm R.A."/>
        </authorList>
    </citation>
    <scope>NUCLEOTIDE SEQUENCE [LARGE SCALE GENOMIC DNA]</scope>
    <source>
        <strain evidence="2 5">CBS 150709</strain>
    </source>
</reference>
<feature type="compositionally biased region" description="Basic residues" evidence="1">
    <location>
        <begin position="100"/>
        <end position="109"/>
    </location>
</feature>
<evidence type="ECO:0000313" key="3">
    <source>
        <dbReference type="EMBL" id="PWI70903.1"/>
    </source>
</evidence>
<dbReference type="EMBL" id="JAWRVI010000015">
    <property type="protein sequence ID" value="KAK4090538.1"/>
    <property type="molecule type" value="Genomic_DNA"/>
</dbReference>
<sequence length="301" mass="32021">MGRTVSAARLAPTQVTFPSTRDSARRHMANSPSPLAPGPAPPHHHRADNAPPPPKSGSCTLQCPQHEAETPGDWNAMAEPHNTPVPGSTPRATSPVHGVVPHHHHHHHPPPPSPPEPSSHPSARSSTRPLILHLGEPILSSITNPNSNASPYQELTAGYQVLHPPAQDRQRARLLQALRDRTWGDFVAVIRPSRDASGDGEMGDWDAELVDSLPASVRVVASAAPGGEGVDVRRLKERGIVFCNGWDKRADADAVSVTASDHGPRADIEDLCVRKVMAVLDGGEPLSAIGNTEGLSQHPSN</sequence>
<proteinExistence type="predicted"/>
<reference evidence="2" key="3">
    <citation type="submission" date="2023-11" db="EMBL/GenBank/DDBJ databases">
        <authorList>
            <person name="Beijen E."/>
            <person name="Ohm R.A."/>
        </authorList>
    </citation>
    <scope>NUCLEOTIDE SEQUENCE</scope>
    <source>
        <strain evidence="2">CBS 150709</strain>
    </source>
</reference>
<protein>
    <submittedName>
        <fullName evidence="3">D-mandelate dehydrogenase</fullName>
    </submittedName>
</protein>
<dbReference type="Gene3D" id="3.40.50.720">
    <property type="entry name" value="NAD(P)-binding Rossmann-like Domain"/>
    <property type="match status" value="1"/>
</dbReference>
<name>A0A2U3E8S3_PURLI</name>
<evidence type="ECO:0000313" key="4">
    <source>
        <dbReference type="Proteomes" id="UP000245956"/>
    </source>
</evidence>
<feature type="region of interest" description="Disordered" evidence="1">
    <location>
        <begin position="1"/>
        <end position="127"/>
    </location>
</feature>
<evidence type="ECO:0000313" key="2">
    <source>
        <dbReference type="EMBL" id="KAK4090538.1"/>
    </source>
</evidence>
<dbReference type="Proteomes" id="UP001287286">
    <property type="component" value="Unassembled WGS sequence"/>
</dbReference>
<accession>A0A2U3E8S3</accession>
<comment type="caution">
    <text evidence="3">The sequence shown here is derived from an EMBL/GenBank/DDBJ whole genome shotgun (WGS) entry which is preliminary data.</text>
</comment>
<dbReference type="EMBL" id="LCWV01000008">
    <property type="protein sequence ID" value="PWI70903.1"/>
    <property type="molecule type" value="Genomic_DNA"/>
</dbReference>
<evidence type="ECO:0000313" key="5">
    <source>
        <dbReference type="Proteomes" id="UP001287286"/>
    </source>
</evidence>
<dbReference type="Proteomes" id="UP000245956">
    <property type="component" value="Unassembled WGS sequence"/>
</dbReference>